<dbReference type="InterPro" id="IPR004636">
    <property type="entry name" value="AcOrn/SuccOrn_fam"/>
</dbReference>
<dbReference type="NCBIfam" id="NF002325">
    <property type="entry name" value="PRK01278.1"/>
    <property type="match status" value="1"/>
</dbReference>
<dbReference type="InterPro" id="IPR005814">
    <property type="entry name" value="Aminotrans_3"/>
</dbReference>
<feature type="binding site" evidence="4">
    <location>
        <position position="279"/>
    </location>
    <ligand>
        <name>pyridoxal 5'-phosphate</name>
        <dbReference type="ChEBI" id="CHEBI:597326"/>
    </ligand>
</feature>
<dbReference type="InterPro" id="IPR015421">
    <property type="entry name" value="PyrdxlP-dep_Trfase_major"/>
</dbReference>
<dbReference type="InterPro" id="IPR049704">
    <property type="entry name" value="Aminotrans_3_PPA_site"/>
</dbReference>
<proteinExistence type="inferred from homology"/>
<dbReference type="Pfam" id="PF00202">
    <property type="entry name" value="Aminotran_3"/>
    <property type="match status" value="1"/>
</dbReference>
<organism evidence="5 6">
    <name type="scientific">Bermanella marisrubri</name>
    <dbReference type="NCBI Taxonomy" id="207949"/>
    <lineage>
        <taxon>Bacteria</taxon>
        <taxon>Pseudomonadati</taxon>
        <taxon>Pseudomonadota</taxon>
        <taxon>Gammaproteobacteria</taxon>
        <taxon>Oceanospirillales</taxon>
        <taxon>Oceanospirillaceae</taxon>
        <taxon>Bermanella</taxon>
    </lineage>
</organism>
<dbReference type="AlphaFoldDB" id="Q1MZU8"/>
<comment type="subcellular location">
    <subcellularLocation>
        <location evidence="4">Cytoplasm</location>
    </subcellularLocation>
</comment>
<dbReference type="InterPro" id="IPR015424">
    <property type="entry name" value="PyrdxlP-dep_Trfase"/>
</dbReference>
<keyword evidence="3 4" id="KW-0663">Pyridoxal phosphate</keyword>
<evidence type="ECO:0000313" key="6">
    <source>
        <dbReference type="Proteomes" id="UP000004263"/>
    </source>
</evidence>
<dbReference type="GO" id="GO:0003992">
    <property type="term" value="F:N2-acetyl-L-ornithine:2-oxoglutarate 5-aminotransferase activity"/>
    <property type="evidence" value="ECO:0007669"/>
    <property type="project" value="UniProtKB-UniRule"/>
</dbReference>
<feature type="binding site" evidence="4">
    <location>
        <begin position="221"/>
        <end position="224"/>
    </location>
    <ligand>
        <name>pyridoxal 5'-phosphate</name>
        <dbReference type="ChEBI" id="CHEBI:597326"/>
    </ligand>
</feature>
<accession>Q1MZU8</accession>
<name>Q1MZU8_9GAMM</name>
<dbReference type="GO" id="GO:0030170">
    <property type="term" value="F:pyridoxal phosphate binding"/>
    <property type="evidence" value="ECO:0007669"/>
    <property type="project" value="InterPro"/>
</dbReference>
<keyword evidence="1 4" id="KW-0032">Aminotransferase</keyword>
<dbReference type="OrthoDB" id="9801052at2"/>
<dbReference type="PIRSF" id="PIRSF000521">
    <property type="entry name" value="Transaminase_4ab_Lys_Orn"/>
    <property type="match status" value="1"/>
</dbReference>
<dbReference type="Gene3D" id="3.90.1150.10">
    <property type="entry name" value="Aspartate Aminotransferase, domain 1"/>
    <property type="match status" value="1"/>
</dbReference>
<keyword evidence="4" id="KW-0963">Cytoplasm</keyword>
<keyword evidence="2 4" id="KW-0808">Transferase</keyword>
<dbReference type="UniPathway" id="UPA00068">
    <property type="reaction ID" value="UER00109"/>
</dbReference>
<feature type="modified residue" description="N6-(pyridoxal phosphate)lysine" evidence="4">
    <location>
        <position position="250"/>
    </location>
</feature>
<dbReference type="PANTHER" id="PTHR11986:SF113">
    <property type="entry name" value="SUCCINYLORNITHINE TRANSAMINASE"/>
    <property type="match status" value="1"/>
</dbReference>
<dbReference type="PANTHER" id="PTHR11986">
    <property type="entry name" value="AMINOTRANSFERASE CLASS III"/>
    <property type="match status" value="1"/>
</dbReference>
<dbReference type="HOGENOM" id="CLU_016922_10_1_6"/>
<dbReference type="NCBIfam" id="TIGR03246">
    <property type="entry name" value="arg_catab_astC"/>
    <property type="match status" value="1"/>
</dbReference>
<dbReference type="STRING" id="207949.RED65_04610"/>
<comment type="catalytic activity">
    <reaction evidence="4">
        <text>N(2)-acetyl-L-ornithine + 2-oxoglutarate = N-acetyl-L-glutamate 5-semialdehyde + L-glutamate</text>
        <dbReference type="Rhea" id="RHEA:18049"/>
        <dbReference type="ChEBI" id="CHEBI:16810"/>
        <dbReference type="ChEBI" id="CHEBI:29123"/>
        <dbReference type="ChEBI" id="CHEBI:29985"/>
        <dbReference type="ChEBI" id="CHEBI:57805"/>
        <dbReference type="EC" id="2.6.1.11"/>
    </reaction>
</comment>
<dbReference type="NCBIfam" id="TIGR00707">
    <property type="entry name" value="argD"/>
    <property type="match status" value="1"/>
</dbReference>
<sequence length="401" mass="43619">MSVQRSLFDEVMVPTYNPPEIIPVSGKGSRVWDQEGREYIDFAGGIAVNCLGHCHPDVVEALQEQSQKLWHLSNVMTNEPALNLAKSLTEKTFADRVYFANSGAEANEAAFKLVRRYAIEQHGEDKTKIISFTRAFHGRTFFAVTVGGQEAYSAGFGPRPGNIVHCDFNDIEQFKALIDDDTCAVIMEPIQGEGGIIEADPHFAHEVRKLCDQHKALLVFDEVQTGVGRTGSLYAYESLGVEPDVLTTAKALGAGFPIAAMLTKEHIAACFKAGVHGSTYGGNPLACAVGLKVLDIVSDPKLLEQVTVKSERLKEGLKTIGERYDVFSDVRGKGLLIGAELKPEFHGKARELLNHGLQQGVMCLVAGPNILRLTPSLIIPDKDIDEGLTRLDAAVKCMVSV</sequence>
<reference evidence="5 6" key="1">
    <citation type="submission" date="2006-03" db="EMBL/GenBank/DDBJ databases">
        <authorList>
            <person name="Pinhassi J."/>
            <person name="Pedros-Alio C."/>
            <person name="Ferriera S."/>
            <person name="Johnson J."/>
            <person name="Kravitz S."/>
            <person name="Halpern A."/>
            <person name="Remington K."/>
            <person name="Beeson K."/>
            <person name="Tran B."/>
            <person name="Rogers Y.-H."/>
            <person name="Friedman R."/>
            <person name="Venter J.C."/>
        </authorList>
    </citation>
    <scope>NUCLEOTIDE SEQUENCE [LARGE SCALE GENOMIC DNA]</scope>
    <source>
        <strain evidence="5 6">RED65</strain>
    </source>
</reference>
<dbReference type="EMBL" id="AAQH01000017">
    <property type="protein sequence ID" value="EAT11459.1"/>
    <property type="molecule type" value="Genomic_DNA"/>
</dbReference>
<feature type="binding site" evidence="4">
    <location>
        <position position="278"/>
    </location>
    <ligand>
        <name>N(2)-acetyl-L-ornithine</name>
        <dbReference type="ChEBI" id="CHEBI:57805"/>
    </ligand>
</feature>
<comment type="pathway">
    <text evidence="4">Amino-acid biosynthesis; L-arginine biosynthesis; N(2)-acetyl-L-ornithine from L-glutamate: step 4/4.</text>
</comment>
<comment type="cofactor">
    <cofactor evidence="4">
        <name>pyridoxal 5'-phosphate</name>
        <dbReference type="ChEBI" id="CHEBI:597326"/>
    </cofactor>
    <text evidence="4">Binds 1 pyridoxal phosphate per subunit.</text>
</comment>
<comment type="caution">
    <text evidence="5">The sequence shown here is derived from an EMBL/GenBank/DDBJ whole genome shotgun (WGS) entry which is preliminary data.</text>
</comment>
<keyword evidence="6" id="KW-1185">Reference proteome</keyword>
<dbReference type="SUPFAM" id="SSF53383">
    <property type="entry name" value="PLP-dependent transferases"/>
    <property type="match status" value="1"/>
</dbReference>
<dbReference type="GO" id="GO:0006526">
    <property type="term" value="P:L-arginine biosynthetic process"/>
    <property type="evidence" value="ECO:0007669"/>
    <property type="project" value="UniProtKB-UniRule"/>
</dbReference>
<comment type="similarity">
    <text evidence="4">Belongs to the class-III pyridoxal-phosphate-dependent aminotransferase family. ArgD subfamily.</text>
</comment>
<dbReference type="CDD" id="cd00610">
    <property type="entry name" value="OAT_like"/>
    <property type="match status" value="1"/>
</dbReference>
<dbReference type="HAMAP" id="MF_01107">
    <property type="entry name" value="ArgD_aminotrans_3"/>
    <property type="match status" value="1"/>
</dbReference>
<dbReference type="RefSeq" id="WP_007016532.1">
    <property type="nucleotide sequence ID" value="NZ_AAQH01000017.1"/>
</dbReference>
<feature type="binding site" evidence="4">
    <location>
        <position position="136"/>
    </location>
    <ligand>
        <name>pyridoxal 5'-phosphate</name>
        <dbReference type="ChEBI" id="CHEBI:597326"/>
    </ligand>
</feature>
<dbReference type="InterPro" id="IPR050103">
    <property type="entry name" value="Class-III_PLP-dep_AT"/>
</dbReference>
<dbReference type="InterPro" id="IPR017652">
    <property type="entry name" value="Ac/SucOrn_transaminase_bac"/>
</dbReference>
<evidence type="ECO:0000256" key="4">
    <source>
        <dbReference type="HAMAP-Rule" id="MF_01107"/>
    </source>
</evidence>
<dbReference type="FunFam" id="3.40.640.10:FF:000004">
    <property type="entry name" value="Acetylornithine aminotransferase"/>
    <property type="match status" value="1"/>
</dbReference>
<dbReference type="EC" id="2.6.1.11" evidence="4"/>
<feature type="binding site" evidence="4">
    <location>
        <begin position="103"/>
        <end position="104"/>
    </location>
    <ligand>
        <name>pyridoxal 5'-phosphate</name>
        <dbReference type="ChEBI" id="CHEBI:597326"/>
    </ligand>
</feature>
<comment type="subunit">
    <text evidence="4">Homodimer.</text>
</comment>
<dbReference type="GO" id="GO:0005737">
    <property type="term" value="C:cytoplasm"/>
    <property type="evidence" value="ECO:0007669"/>
    <property type="project" value="UniProtKB-SubCell"/>
</dbReference>
<dbReference type="Proteomes" id="UP000004263">
    <property type="component" value="Unassembled WGS sequence"/>
</dbReference>
<gene>
    <name evidence="4 5" type="primary">argD</name>
    <name evidence="5" type="ORF">RED65_04610</name>
</gene>
<keyword evidence="4" id="KW-0028">Amino-acid biosynthesis</keyword>
<dbReference type="Gene3D" id="3.40.640.10">
    <property type="entry name" value="Type I PLP-dependent aspartate aminotransferase-like (Major domain)"/>
    <property type="match status" value="1"/>
</dbReference>
<feature type="binding site" evidence="4">
    <location>
        <position position="139"/>
    </location>
    <ligand>
        <name>N(2)-acetyl-L-ornithine</name>
        <dbReference type="ChEBI" id="CHEBI:57805"/>
    </ligand>
</feature>
<keyword evidence="4" id="KW-0055">Arginine biosynthesis</keyword>
<dbReference type="GO" id="GO:0042802">
    <property type="term" value="F:identical protein binding"/>
    <property type="evidence" value="ECO:0007669"/>
    <property type="project" value="TreeGrafter"/>
</dbReference>
<evidence type="ECO:0000313" key="5">
    <source>
        <dbReference type="EMBL" id="EAT11459.1"/>
    </source>
</evidence>
<dbReference type="NCBIfam" id="NF003468">
    <property type="entry name" value="PRK05093.1"/>
    <property type="match status" value="1"/>
</dbReference>
<dbReference type="InterPro" id="IPR015422">
    <property type="entry name" value="PyrdxlP-dep_Trfase_small"/>
</dbReference>
<comment type="miscellaneous">
    <text evidence="4">May also have succinyldiaminopimelate aminotransferase activity, thus carrying out the corresponding step in lysine biosynthesis.</text>
</comment>
<evidence type="ECO:0000256" key="1">
    <source>
        <dbReference type="ARBA" id="ARBA00022576"/>
    </source>
</evidence>
<protein>
    <recommendedName>
        <fullName evidence="4">Acetylornithine aminotransferase</fullName>
        <shortName evidence="4">ACOAT</shortName>
        <ecNumber evidence="4">2.6.1.11</ecNumber>
    </recommendedName>
</protein>
<dbReference type="PROSITE" id="PS00600">
    <property type="entry name" value="AA_TRANSFER_CLASS_3"/>
    <property type="match status" value="1"/>
</dbReference>
<evidence type="ECO:0000256" key="3">
    <source>
        <dbReference type="ARBA" id="ARBA00022898"/>
    </source>
</evidence>
<evidence type="ECO:0000256" key="2">
    <source>
        <dbReference type="ARBA" id="ARBA00022679"/>
    </source>
</evidence>